<dbReference type="Pfam" id="PF14595">
    <property type="entry name" value="Thioredoxin_9"/>
    <property type="match status" value="1"/>
</dbReference>
<sequence>MKTEQQYFEQSMSMADYMNQMTTHLKDPSFKVYENFQVNPKDEVFQLLKEQKPHILAITEDWCGDAMLNNPVIRKIAEAADLDIRCAFRDQDTDLIDRHLTNGGRAIPIYLFLSEQGEVIGKWGPRAPELQQMVTEMRTTLPEKDDPTFEEKQKQLYTSLQEKYVQDPQCAKWVYEDMKTVITNLLSK</sequence>
<dbReference type="Proteomes" id="UP000287910">
    <property type="component" value="Unassembled WGS sequence"/>
</dbReference>
<accession>A0A432L901</accession>
<dbReference type="InterPro" id="IPR036249">
    <property type="entry name" value="Thioredoxin-like_sf"/>
</dbReference>
<evidence type="ECO:0000313" key="2">
    <source>
        <dbReference type="Proteomes" id="UP000287910"/>
    </source>
</evidence>
<protein>
    <submittedName>
        <fullName evidence="1">Thioredoxin family protein</fullName>
    </submittedName>
</protein>
<dbReference type="AlphaFoldDB" id="A0A432L901"/>
<comment type="caution">
    <text evidence="1">The sequence shown here is derived from an EMBL/GenBank/DDBJ whole genome shotgun (WGS) entry which is preliminary data.</text>
</comment>
<proteinExistence type="predicted"/>
<keyword evidence="2" id="KW-1185">Reference proteome</keyword>
<reference evidence="1 2" key="1">
    <citation type="submission" date="2018-12" db="EMBL/GenBank/DDBJ databases">
        <title>Lysinibacillus antri sp. nov., isolated from a cave soil.</title>
        <authorList>
            <person name="Narsing Rao M.P."/>
            <person name="Zhang H."/>
            <person name="Dong Z.-Y."/>
            <person name="Niu X.-K."/>
            <person name="Zhang K."/>
            <person name="Fang B.-Z."/>
            <person name="Kang Y.-Q."/>
            <person name="Xiao M."/>
            <person name="Li W.-J."/>
        </authorList>
    </citation>
    <scope>NUCLEOTIDE SEQUENCE [LARGE SCALE GENOMIC DNA]</scope>
    <source>
        <strain evidence="1 2">SYSU K30002</strain>
    </source>
</reference>
<evidence type="ECO:0000313" key="1">
    <source>
        <dbReference type="EMBL" id="RUL49322.1"/>
    </source>
</evidence>
<gene>
    <name evidence="1" type="ORF">EK386_15540</name>
</gene>
<organism evidence="1 2">
    <name type="scientific">Lysinibacillus antri</name>
    <dbReference type="NCBI Taxonomy" id="2498145"/>
    <lineage>
        <taxon>Bacteria</taxon>
        <taxon>Bacillati</taxon>
        <taxon>Bacillota</taxon>
        <taxon>Bacilli</taxon>
        <taxon>Bacillales</taxon>
        <taxon>Bacillaceae</taxon>
        <taxon>Lysinibacillus</taxon>
    </lineage>
</organism>
<dbReference type="RefSeq" id="WP_126660096.1">
    <property type="nucleotide sequence ID" value="NZ_RYYR01000026.1"/>
</dbReference>
<dbReference type="EMBL" id="RYYR01000026">
    <property type="protein sequence ID" value="RUL49322.1"/>
    <property type="molecule type" value="Genomic_DNA"/>
</dbReference>
<dbReference type="SUPFAM" id="SSF52833">
    <property type="entry name" value="Thioredoxin-like"/>
    <property type="match status" value="1"/>
</dbReference>
<name>A0A432L901_9BACI</name>
<dbReference type="Gene3D" id="3.40.30.10">
    <property type="entry name" value="Glutaredoxin"/>
    <property type="match status" value="1"/>
</dbReference>